<reference evidence="2 3" key="1">
    <citation type="journal article" date="2018" name="PLoS Genet.">
        <title>Population sequencing reveals clonal diversity and ancestral inbreeding in the grapevine cultivar Chardonnay.</title>
        <authorList>
            <person name="Roach M.J."/>
            <person name="Johnson D.L."/>
            <person name="Bohlmann J."/>
            <person name="van Vuuren H.J."/>
            <person name="Jones S.J."/>
            <person name="Pretorius I.S."/>
            <person name="Schmidt S.A."/>
            <person name="Borneman A.R."/>
        </authorList>
    </citation>
    <scope>NUCLEOTIDE SEQUENCE [LARGE SCALE GENOMIC DNA]</scope>
    <source>
        <strain evidence="3">cv. Chardonnay</strain>
        <tissue evidence="2">Leaf</tissue>
    </source>
</reference>
<organism evidence="2 3">
    <name type="scientific">Vitis vinifera</name>
    <name type="common">Grape</name>
    <dbReference type="NCBI Taxonomy" id="29760"/>
    <lineage>
        <taxon>Eukaryota</taxon>
        <taxon>Viridiplantae</taxon>
        <taxon>Streptophyta</taxon>
        <taxon>Embryophyta</taxon>
        <taxon>Tracheophyta</taxon>
        <taxon>Spermatophyta</taxon>
        <taxon>Magnoliopsida</taxon>
        <taxon>eudicotyledons</taxon>
        <taxon>Gunneridae</taxon>
        <taxon>Pentapetalae</taxon>
        <taxon>rosids</taxon>
        <taxon>Vitales</taxon>
        <taxon>Vitaceae</taxon>
        <taxon>Viteae</taxon>
        <taxon>Vitis</taxon>
    </lineage>
</organism>
<comment type="caution">
    <text evidence="2">The sequence shown here is derived from an EMBL/GenBank/DDBJ whole genome shotgun (WGS) entry which is preliminary data.</text>
</comment>
<dbReference type="AlphaFoldDB" id="A0A438K004"/>
<accession>A0A438K004</accession>
<dbReference type="Gene3D" id="2.60.40.1170">
    <property type="entry name" value="Mu homology domain, subdomain B"/>
    <property type="match status" value="1"/>
</dbReference>
<dbReference type="InterPro" id="IPR028565">
    <property type="entry name" value="MHD"/>
</dbReference>
<dbReference type="Proteomes" id="UP000288805">
    <property type="component" value="Unassembled WGS sequence"/>
</dbReference>
<dbReference type="EMBL" id="QGNW01000021">
    <property type="protein sequence ID" value="RVX14530.1"/>
    <property type="molecule type" value="Genomic_DNA"/>
</dbReference>
<evidence type="ECO:0000259" key="1">
    <source>
        <dbReference type="Pfam" id="PF00928"/>
    </source>
</evidence>
<dbReference type="SUPFAM" id="SSF49447">
    <property type="entry name" value="Second domain of Mu2 adaptin subunit (ap50) of ap2 adaptor"/>
    <property type="match status" value="1"/>
</dbReference>
<dbReference type="OrthoDB" id="10259133at2759"/>
<evidence type="ECO:0000313" key="2">
    <source>
        <dbReference type="EMBL" id="RVX14530.1"/>
    </source>
</evidence>
<dbReference type="InterPro" id="IPR036168">
    <property type="entry name" value="AP2_Mu_C_sf"/>
</dbReference>
<evidence type="ECO:0000313" key="3">
    <source>
        <dbReference type="Proteomes" id="UP000288805"/>
    </source>
</evidence>
<protein>
    <submittedName>
        <fullName evidence="2">AP-2 complex subunit mu</fullName>
    </submittedName>
</protein>
<dbReference type="Pfam" id="PF00928">
    <property type="entry name" value="Adap_comp_sub"/>
    <property type="match status" value="1"/>
</dbReference>
<proteinExistence type="predicted"/>
<gene>
    <name evidence="2" type="primary">AP2M_2</name>
    <name evidence="2" type="ORF">CK203_017172</name>
</gene>
<name>A0A438K004_VITVI</name>
<feature type="domain" description="MHD" evidence="1">
    <location>
        <begin position="86"/>
        <end position="127"/>
    </location>
</feature>
<sequence length="127" mass="14832">MESGKMVDHIFLHCPIEFGLWHRLFSLVHVDWVPPRSMCNIMSVSYRGLGNTNTGKVLWKLVCLALMWIMWLERNARIFEDKAGSSVPMFTASGLRVRFLKVWEKSGYNTVEWVRYITKAGSYEIRC</sequence>